<dbReference type="EMBL" id="AKHW03005996">
    <property type="protein sequence ID" value="KYO24973.1"/>
    <property type="molecule type" value="Genomic_DNA"/>
</dbReference>
<evidence type="ECO:0000313" key="1">
    <source>
        <dbReference type="EMBL" id="KYO24973.1"/>
    </source>
</evidence>
<dbReference type="Proteomes" id="UP000050525">
    <property type="component" value="Unassembled WGS sequence"/>
</dbReference>
<sequence>MLHGESLKAETFSPGMYDELYATDVKEQLKTAVHVAGTFLPKLKEAKTNAVGIPAARDKDYLCVCAAGDEWASKLPSEAGRKAPGKGGKPGILTHHDLFILLGRMGTFQSKPFSFHKGNIDVFYSFFLLRGLACLVARQNEAVTKARKALTSVAKNNLQRRGKQPRKHKMQDLIQNSILMPPEKVSKHLAWVQTNAQGLAKLASITPPLAAHAAENVLQPL</sequence>
<name>A0A151MKJ9_ALLMI</name>
<dbReference type="AlphaFoldDB" id="A0A151MKJ9"/>
<comment type="caution">
    <text evidence="1">The sequence shown here is derived from an EMBL/GenBank/DDBJ whole genome shotgun (WGS) entry which is preliminary data.</text>
</comment>
<dbReference type="eggNOG" id="KOG0725">
    <property type="taxonomic scope" value="Eukaryota"/>
</dbReference>
<accession>A0A151MKJ9</accession>
<organism evidence="1 2">
    <name type="scientific">Alligator mississippiensis</name>
    <name type="common">American alligator</name>
    <dbReference type="NCBI Taxonomy" id="8496"/>
    <lineage>
        <taxon>Eukaryota</taxon>
        <taxon>Metazoa</taxon>
        <taxon>Chordata</taxon>
        <taxon>Craniata</taxon>
        <taxon>Vertebrata</taxon>
        <taxon>Euteleostomi</taxon>
        <taxon>Archelosauria</taxon>
        <taxon>Archosauria</taxon>
        <taxon>Crocodylia</taxon>
        <taxon>Alligatoridae</taxon>
        <taxon>Alligatorinae</taxon>
        <taxon>Alligator</taxon>
    </lineage>
</organism>
<gene>
    <name evidence="1" type="ORF">Y1Q_0023825</name>
</gene>
<evidence type="ECO:0000313" key="2">
    <source>
        <dbReference type="Proteomes" id="UP000050525"/>
    </source>
</evidence>
<reference evidence="1 2" key="1">
    <citation type="journal article" date="2012" name="Genome Biol.">
        <title>Sequencing three crocodilian genomes to illuminate the evolution of archosaurs and amniotes.</title>
        <authorList>
            <person name="St John J.A."/>
            <person name="Braun E.L."/>
            <person name="Isberg S.R."/>
            <person name="Miles L.G."/>
            <person name="Chong A.Y."/>
            <person name="Gongora J."/>
            <person name="Dalzell P."/>
            <person name="Moran C."/>
            <person name="Bed'hom B."/>
            <person name="Abzhanov A."/>
            <person name="Burgess S.C."/>
            <person name="Cooksey A.M."/>
            <person name="Castoe T.A."/>
            <person name="Crawford N.G."/>
            <person name="Densmore L.D."/>
            <person name="Drew J.C."/>
            <person name="Edwards S.V."/>
            <person name="Faircloth B.C."/>
            <person name="Fujita M.K."/>
            <person name="Greenwold M.J."/>
            <person name="Hoffmann F.G."/>
            <person name="Howard J.M."/>
            <person name="Iguchi T."/>
            <person name="Janes D.E."/>
            <person name="Khan S.Y."/>
            <person name="Kohno S."/>
            <person name="de Koning A.J."/>
            <person name="Lance S.L."/>
            <person name="McCarthy F.M."/>
            <person name="McCormack J.E."/>
            <person name="Merchant M.E."/>
            <person name="Peterson D.G."/>
            <person name="Pollock D.D."/>
            <person name="Pourmand N."/>
            <person name="Raney B.J."/>
            <person name="Roessler K.A."/>
            <person name="Sanford J.R."/>
            <person name="Sawyer R.H."/>
            <person name="Schmidt C.J."/>
            <person name="Triplett E.W."/>
            <person name="Tuberville T.D."/>
            <person name="Venegas-Anaya M."/>
            <person name="Howard J.T."/>
            <person name="Jarvis E.D."/>
            <person name="Guillette L.J.Jr."/>
            <person name="Glenn T.C."/>
            <person name="Green R.E."/>
            <person name="Ray D.A."/>
        </authorList>
    </citation>
    <scope>NUCLEOTIDE SEQUENCE [LARGE SCALE GENOMIC DNA]</scope>
    <source>
        <strain evidence="1">KSC_2009_1</strain>
    </source>
</reference>
<keyword evidence="2" id="KW-1185">Reference proteome</keyword>
<proteinExistence type="predicted"/>
<protein>
    <submittedName>
        <fullName evidence="1">Uncharacterized protein</fullName>
    </submittedName>
</protein>